<proteinExistence type="inferred from homology"/>
<evidence type="ECO:0000256" key="2">
    <source>
        <dbReference type="ARBA" id="ARBA00022448"/>
    </source>
</evidence>
<dbReference type="InterPro" id="IPR017871">
    <property type="entry name" value="ABC_transporter-like_CS"/>
</dbReference>
<reference evidence="7 8" key="1">
    <citation type="submission" date="2018-09" db="EMBL/GenBank/DDBJ databases">
        <title>Genomic Encyclopedia of Archaeal and Bacterial Type Strains, Phase II (KMG-II): from individual species to whole genera.</title>
        <authorList>
            <person name="Goeker M."/>
        </authorList>
    </citation>
    <scope>NUCLEOTIDE SEQUENCE [LARGE SCALE GENOMIC DNA]</scope>
    <source>
        <strain evidence="7 8">DSM 27148</strain>
    </source>
</reference>
<evidence type="ECO:0000259" key="6">
    <source>
        <dbReference type="PROSITE" id="PS50893"/>
    </source>
</evidence>
<dbReference type="PROSITE" id="PS50893">
    <property type="entry name" value="ABC_TRANSPORTER_2"/>
    <property type="match status" value="1"/>
</dbReference>
<evidence type="ECO:0000256" key="3">
    <source>
        <dbReference type="ARBA" id="ARBA00022741"/>
    </source>
</evidence>
<organism evidence="7 8">
    <name type="scientific">Mangrovibacterium diazotrophicum</name>
    <dbReference type="NCBI Taxonomy" id="1261403"/>
    <lineage>
        <taxon>Bacteria</taxon>
        <taxon>Pseudomonadati</taxon>
        <taxon>Bacteroidota</taxon>
        <taxon>Bacteroidia</taxon>
        <taxon>Marinilabiliales</taxon>
        <taxon>Prolixibacteraceae</taxon>
        <taxon>Mangrovibacterium</taxon>
    </lineage>
</organism>
<dbReference type="AlphaFoldDB" id="A0A419W917"/>
<dbReference type="PROSITE" id="PS00211">
    <property type="entry name" value="ABC_TRANSPORTER_1"/>
    <property type="match status" value="1"/>
</dbReference>
<feature type="domain" description="ABC transporter" evidence="6">
    <location>
        <begin position="5"/>
        <end position="232"/>
    </location>
</feature>
<dbReference type="GO" id="GO:0005524">
    <property type="term" value="F:ATP binding"/>
    <property type="evidence" value="ECO:0007669"/>
    <property type="project" value="UniProtKB-KW"/>
</dbReference>
<evidence type="ECO:0000256" key="1">
    <source>
        <dbReference type="ARBA" id="ARBA00005417"/>
    </source>
</evidence>
<sequence length="260" mass="29451">MTKLLEIRDLTVSYDHEVILRNANLTINQGDFLGVIGPNGGGKTTFIKALLGLVKPAKGEIVFHIPENRIGYLPQINQIDKRFPITVLDVVRSGKSDHRNFSLFSKNREEIAHAESLLKEMGVLHLRDKAIGELSGGQMQRVFLCRSLMNKPELLILDEPDTFVDNQFESELYDKLKELNERMAIILVSHDVGTISYYVKTIACVNRSLHYHPSNIISTEQLASYNCPLQIITHGEIPHTVLGQHGEHDHKHDHNHGHHH</sequence>
<dbReference type="SUPFAM" id="SSF52540">
    <property type="entry name" value="P-loop containing nucleoside triphosphate hydrolases"/>
    <property type="match status" value="1"/>
</dbReference>
<keyword evidence="3" id="KW-0547">Nucleotide-binding</keyword>
<dbReference type="Proteomes" id="UP000283387">
    <property type="component" value="Unassembled WGS sequence"/>
</dbReference>
<keyword evidence="4 7" id="KW-0067">ATP-binding</keyword>
<dbReference type="CDD" id="cd03235">
    <property type="entry name" value="ABC_Metallic_Cations"/>
    <property type="match status" value="1"/>
</dbReference>
<dbReference type="EMBL" id="RAPN01000001">
    <property type="protein sequence ID" value="RKD91930.1"/>
    <property type="molecule type" value="Genomic_DNA"/>
</dbReference>
<comment type="caution">
    <text evidence="7">The sequence shown here is derived from an EMBL/GenBank/DDBJ whole genome shotgun (WGS) entry which is preliminary data.</text>
</comment>
<comment type="similarity">
    <text evidence="1">Belongs to the ABC transporter superfamily.</text>
</comment>
<dbReference type="Gene3D" id="3.40.50.300">
    <property type="entry name" value="P-loop containing nucleotide triphosphate hydrolases"/>
    <property type="match status" value="1"/>
</dbReference>
<feature type="region of interest" description="Disordered" evidence="5">
    <location>
        <begin position="241"/>
        <end position="260"/>
    </location>
</feature>
<evidence type="ECO:0000313" key="7">
    <source>
        <dbReference type="EMBL" id="RKD91930.1"/>
    </source>
</evidence>
<keyword evidence="2" id="KW-0813">Transport</keyword>
<dbReference type="InterPro" id="IPR027417">
    <property type="entry name" value="P-loop_NTPase"/>
</dbReference>
<accession>A0A419W917</accession>
<dbReference type="Pfam" id="PF00005">
    <property type="entry name" value="ABC_tran"/>
    <property type="match status" value="1"/>
</dbReference>
<dbReference type="OrthoDB" id="9806726at2"/>
<dbReference type="RefSeq" id="WP_120273190.1">
    <property type="nucleotide sequence ID" value="NZ_RAPN01000001.1"/>
</dbReference>
<name>A0A419W917_9BACT</name>
<protein>
    <submittedName>
        <fullName evidence="7">Zinc transport system ATP-binding protein</fullName>
    </submittedName>
</protein>
<evidence type="ECO:0000256" key="5">
    <source>
        <dbReference type="SAM" id="MobiDB-lite"/>
    </source>
</evidence>
<gene>
    <name evidence="7" type="ORF">BC643_2299</name>
</gene>
<dbReference type="GO" id="GO:0016887">
    <property type="term" value="F:ATP hydrolysis activity"/>
    <property type="evidence" value="ECO:0007669"/>
    <property type="project" value="InterPro"/>
</dbReference>
<dbReference type="InterPro" id="IPR003593">
    <property type="entry name" value="AAA+_ATPase"/>
</dbReference>
<dbReference type="InterPro" id="IPR050153">
    <property type="entry name" value="Metal_Ion_Import_ABC"/>
</dbReference>
<dbReference type="InterPro" id="IPR003439">
    <property type="entry name" value="ABC_transporter-like_ATP-bd"/>
</dbReference>
<evidence type="ECO:0000256" key="4">
    <source>
        <dbReference type="ARBA" id="ARBA00022840"/>
    </source>
</evidence>
<evidence type="ECO:0000313" key="8">
    <source>
        <dbReference type="Proteomes" id="UP000283387"/>
    </source>
</evidence>
<dbReference type="PANTHER" id="PTHR42734:SF17">
    <property type="entry name" value="METAL TRANSPORT SYSTEM ATP-BINDING PROTEIN TM_0124-RELATED"/>
    <property type="match status" value="1"/>
</dbReference>
<dbReference type="SMART" id="SM00382">
    <property type="entry name" value="AAA"/>
    <property type="match status" value="1"/>
</dbReference>
<dbReference type="PANTHER" id="PTHR42734">
    <property type="entry name" value="METAL TRANSPORT SYSTEM ATP-BINDING PROTEIN TM_0124-RELATED"/>
    <property type="match status" value="1"/>
</dbReference>
<keyword evidence="8" id="KW-1185">Reference proteome</keyword>